<comment type="pathway">
    <text evidence="1">Cofactor biosynthesis; ubiquinone biosynthesis [regulation].</text>
</comment>
<dbReference type="InterPro" id="IPR045308">
    <property type="entry name" value="UbiB_bact"/>
</dbReference>
<keyword evidence="9" id="KW-0418">Kinase</keyword>
<comment type="similarity">
    <text evidence="2">Belongs to the protein kinase superfamily. ADCK protein kinase family.</text>
</comment>
<name>A0A4Z0F988_9GAMM</name>
<gene>
    <name evidence="15" type="primary">ubiB</name>
    <name evidence="15" type="ORF">E4680_09800</name>
</gene>
<keyword evidence="16" id="KW-1185">Reference proteome</keyword>
<evidence type="ECO:0000313" key="16">
    <source>
        <dbReference type="Proteomes" id="UP000297890"/>
    </source>
</evidence>
<dbReference type="NCBIfam" id="TIGR01982">
    <property type="entry name" value="UbiB"/>
    <property type="match status" value="1"/>
</dbReference>
<evidence type="ECO:0000313" key="15">
    <source>
        <dbReference type="EMBL" id="TFZ82122.1"/>
    </source>
</evidence>
<evidence type="ECO:0000259" key="14">
    <source>
        <dbReference type="Pfam" id="PF03109"/>
    </source>
</evidence>
<dbReference type="OrthoDB" id="9795390at2"/>
<comment type="caution">
    <text evidence="15">The sequence shown here is derived from an EMBL/GenBank/DDBJ whole genome shotgun (WGS) entry which is preliminary data.</text>
</comment>
<evidence type="ECO:0000256" key="2">
    <source>
        <dbReference type="ARBA" id="ARBA00009670"/>
    </source>
</evidence>
<dbReference type="PANTHER" id="PTHR10566:SF113">
    <property type="entry name" value="PROTEIN ACTIVITY OF BC1 COMPLEX KINASE 7, CHLOROPLASTIC"/>
    <property type="match status" value="1"/>
</dbReference>
<feature type="domain" description="ABC1 atypical kinase-like" evidence="14">
    <location>
        <begin position="90"/>
        <end position="340"/>
    </location>
</feature>
<dbReference type="GO" id="GO:0016301">
    <property type="term" value="F:kinase activity"/>
    <property type="evidence" value="ECO:0007669"/>
    <property type="project" value="UniProtKB-KW"/>
</dbReference>
<evidence type="ECO:0000256" key="11">
    <source>
        <dbReference type="ARBA" id="ARBA00022989"/>
    </source>
</evidence>
<protein>
    <submittedName>
        <fullName evidence="15">Ubiquinone biosynthesis regulatory protein kinase UbiB</fullName>
    </submittedName>
</protein>
<sequence>MFRATLRILQATRVVLRYRLDDTLFRWPPLQPFGWIRYVLPWHWRREDRPLGMRLRLALEELGPVAIKLGQALATRRDLLPLDVADELARLQDRVPPFPGTIARRILEETYGAPVERIFDEFSETPLAAASIAQVHAARLKDGRQVVVKLLRPGVEDRIRQDLRVMYLLANFIERFVPDGRRLHAREVIADYEKTILDELDLVREGANAAQTRRNFEDRPILYVPLVHWEWTRRHVLVMERIHGIPISDIAALKARGVNFRFLAERGVEIFFTQVFRHNFFHADMHAGNIFVDTRDPQRPGYLAVDFGIVGTLGREDQRYIAHNIYAFFNGDYRRVAELHVASGWVRPDTCVEDLESVIRTLCEPILFRPFKDIHLDQLLLRLFEIARRFDMEVQPQLVLLQKTLVQIEGLGRQLYPDLDLWSTAKPFMERWMREQLGPRGIYREFKERLPDLAQRLPLLPLTLDHALQAVTELPARQEALSQQLYRVEQRLPGRRSGAWTGFGGTLLLLAGFIGGVAGGTHAFAGPPALLTAALLATFGLFSLHRARRT</sequence>
<keyword evidence="11 13" id="KW-1133">Transmembrane helix</keyword>
<keyword evidence="10" id="KW-0067">ATP-binding</keyword>
<dbReference type="EMBL" id="SRIO01000012">
    <property type="protein sequence ID" value="TFZ82122.1"/>
    <property type="molecule type" value="Genomic_DNA"/>
</dbReference>
<dbReference type="SUPFAM" id="SSF56112">
    <property type="entry name" value="Protein kinase-like (PK-like)"/>
    <property type="match status" value="1"/>
</dbReference>
<feature type="transmembrane region" description="Helical" evidence="13">
    <location>
        <begin position="497"/>
        <end position="518"/>
    </location>
</feature>
<reference evidence="15 16" key="1">
    <citation type="journal article" date="2019" name="ISME J.">
        <title>Candidatus Macondimonas diazotrophica, a novel gammaproteobacterial genus dominating crude-oil-contaminated coastal sediments.</title>
        <authorList>
            <person name="Karthikeyan S."/>
            <person name="Konstantinidis K."/>
        </authorList>
    </citation>
    <scope>NUCLEOTIDE SEQUENCE [LARGE SCALE GENOMIC DNA]</scope>
    <source>
        <strain evidence="15 16">KTK01</strain>
    </source>
</reference>
<dbReference type="InterPro" id="IPR011009">
    <property type="entry name" value="Kinase-like_dom_sf"/>
</dbReference>
<organism evidence="15 16">
    <name type="scientific">Candidatus Macondimonas diazotrophica</name>
    <dbReference type="NCBI Taxonomy" id="2305248"/>
    <lineage>
        <taxon>Bacteria</taxon>
        <taxon>Pseudomonadati</taxon>
        <taxon>Pseudomonadota</taxon>
        <taxon>Gammaproteobacteria</taxon>
        <taxon>Chromatiales</taxon>
        <taxon>Ectothiorhodospiraceae</taxon>
        <taxon>Candidatus Macondimonas</taxon>
    </lineage>
</organism>
<keyword evidence="3" id="KW-1003">Cell membrane</keyword>
<keyword evidence="8" id="KW-0547">Nucleotide-binding</keyword>
<keyword evidence="5" id="KW-0808">Transferase</keyword>
<dbReference type="UniPathway" id="UPA00232"/>
<keyword evidence="12 13" id="KW-0472">Membrane</keyword>
<dbReference type="RefSeq" id="WP_135282231.1">
    <property type="nucleotide sequence ID" value="NZ_SRIO01000012.1"/>
</dbReference>
<evidence type="ECO:0000256" key="10">
    <source>
        <dbReference type="ARBA" id="ARBA00022840"/>
    </source>
</evidence>
<evidence type="ECO:0000256" key="9">
    <source>
        <dbReference type="ARBA" id="ARBA00022777"/>
    </source>
</evidence>
<keyword evidence="4" id="KW-0997">Cell inner membrane</keyword>
<evidence type="ECO:0000256" key="7">
    <source>
        <dbReference type="ARBA" id="ARBA00022692"/>
    </source>
</evidence>
<evidence type="ECO:0000256" key="5">
    <source>
        <dbReference type="ARBA" id="ARBA00022679"/>
    </source>
</evidence>
<dbReference type="AlphaFoldDB" id="A0A4Z0F988"/>
<keyword evidence="7 13" id="KW-0812">Transmembrane</keyword>
<evidence type="ECO:0000256" key="13">
    <source>
        <dbReference type="SAM" id="Phobius"/>
    </source>
</evidence>
<dbReference type="NCBIfam" id="NF003404">
    <property type="entry name" value="PRK04750.1"/>
    <property type="match status" value="1"/>
</dbReference>
<dbReference type="Proteomes" id="UP000297890">
    <property type="component" value="Unassembled WGS sequence"/>
</dbReference>
<evidence type="ECO:0000256" key="3">
    <source>
        <dbReference type="ARBA" id="ARBA00022475"/>
    </source>
</evidence>
<keyword evidence="6" id="KW-0831">Ubiquinone biosynthesis</keyword>
<keyword evidence="15" id="KW-0830">Ubiquinone</keyword>
<accession>A0A4Z0F988</accession>
<dbReference type="CDD" id="cd13972">
    <property type="entry name" value="UbiB"/>
    <property type="match status" value="1"/>
</dbReference>
<evidence type="ECO:0000256" key="12">
    <source>
        <dbReference type="ARBA" id="ARBA00023136"/>
    </source>
</evidence>
<evidence type="ECO:0000256" key="8">
    <source>
        <dbReference type="ARBA" id="ARBA00022741"/>
    </source>
</evidence>
<evidence type="ECO:0000256" key="1">
    <source>
        <dbReference type="ARBA" id="ARBA00005020"/>
    </source>
</evidence>
<feature type="transmembrane region" description="Helical" evidence="13">
    <location>
        <begin position="524"/>
        <end position="544"/>
    </location>
</feature>
<dbReference type="InterPro" id="IPR050154">
    <property type="entry name" value="UbiB_kinase"/>
</dbReference>
<proteinExistence type="inferred from homology"/>
<dbReference type="InterPro" id="IPR004147">
    <property type="entry name" value="ABC1_dom"/>
</dbReference>
<dbReference type="Pfam" id="PF03109">
    <property type="entry name" value="ABC1"/>
    <property type="match status" value="1"/>
</dbReference>
<evidence type="ECO:0000256" key="4">
    <source>
        <dbReference type="ARBA" id="ARBA00022519"/>
    </source>
</evidence>
<evidence type="ECO:0000256" key="6">
    <source>
        <dbReference type="ARBA" id="ARBA00022688"/>
    </source>
</evidence>
<dbReference type="GO" id="GO:0006744">
    <property type="term" value="P:ubiquinone biosynthetic process"/>
    <property type="evidence" value="ECO:0007669"/>
    <property type="project" value="UniProtKB-UniPathway"/>
</dbReference>
<dbReference type="InterPro" id="IPR010232">
    <property type="entry name" value="UbiB"/>
</dbReference>
<dbReference type="GO" id="GO:0005524">
    <property type="term" value="F:ATP binding"/>
    <property type="evidence" value="ECO:0007669"/>
    <property type="project" value="UniProtKB-KW"/>
</dbReference>
<dbReference type="PANTHER" id="PTHR10566">
    <property type="entry name" value="CHAPERONE-ACTIVITY OF BC1 COMPLEX CABC1 -RELATED"/>
    <property type="match status" value="1"/>
</dbReference>